<evidence type="ECO:0000313" key="4">
    <source>
        <dbReference type="Proteomes" id="UP000244803"/>
    </source>
</evidence>
<gene>
    <name evidence="3" type="ORF">MACJ_002119</name>
</gene>
<dbReference type="OrthoDB" id="1872379at2759"/>
<dbReference type="PANTHER" id="PTHR46014">
    <property type="entry name" value="TETRATRICOPEPTIDE REPEAT PROTEIN 1"/>
    <property type="match status" value="1"/>
</dbReference>
<dbReference type="AlphaFoldDB" id="A0A976M5L5"/>
<feature type="region of interest" description="Disordered" evidence="2">
    <location>
        <begin position="1"/>
        <end position="37"/>
    </location>
</feature>
<dbReference type="Gene3D" id="1.25.40.10">
    <property type="entry name" value="Tetratricopeptide repeat domain"/>
    <property type="match status" value="1"/>
</dbReference>
<name>A0A976M5L5_THEOR</name>
<dbReference type="InterPro" id="IPR019734">
    <property type="entry name" value="TPR_rpt"/>
</dbReference>
<feature type="repeat" description="TPR" evidence="1">
    <location>
        <begin position="123"/>
        <end position="156"/>
    </location>
</feature>
<dbReference type="SUPFAM" id="SSF48452">
    <property type="entry name" value="TPR-like"/>
    <property type="match status" value="1"/>
</dbReference>
<accession>A0A976M5L5</accession>
<organism evidence="3 4">
    <name type="scientific">Theileria orientalis</name>
    <dbReference type="NCBI Taxonomy" id="68886"/>
    <lineage>
        <taxon>Eukaryota</taxon>
        <taxon>Sar</taxon>
        <taxon>Alveolata</taxon>
        <taxon>Apicomplexa</taxon>
        <taxon>Aconoidasida</taxon>
        <taxon>Piroplasmida</taxon>
        <taxon>Theileriidae</taxon>
        <taxon>Theileria</taxon>
    </lineage>
</organism>
<evidence type="ECO:0008006" key="5">
    <source>
        <dbReference type="Google" id="ProtNLM"/>
    </source>
</evidence>
<keyword evidence="1" id="KW-0802">TPR repeat</keyword>
<evidence type="ECO:0000256" key="2">
    <source>
        <dbReference type="SAM" id="MobiDB-lite"/>
    </source>
</evidence>
<proteinExistence type="predicted"/>
<sequence length="222" mass="25471">MEIEEVPDSPQNTVEDDALKFHTSTPTEDTNLDDPELSRTEDLFGSSSPLFFKEKGNECYRDNNFTEAIDWYTRALTRLEFSDNDVLRSQLFCNRAACHQALGDWEASISDCTDALCFDESYPKAYLRRSVAFEKTKSYQKSHSDLEKALQLDPSLEPKYSTKKAQLKKLAESEFEYEKEQMIGKLKDLGNNLLGKIGLSLDNFKVQKNPETGSYNIQFQQQ</sequence>
<protein>
    <recommendedName>
        <fullName evidence="5">Tetratricopeptide repeat protein 1</fullName>
    </recommendedName>
</protein>
<dbReference type="InterPro" id="IPR052769">
    <property type="entry name" value="TPR_domain_protein"/>
</dbReference>
<evidence type="ECO:0000256" key="1">
    <source>
        <dbReference type="PROSITE-ProRule" id="PRU00339"/>
    </source>
</evidence>
<dbReference type="InterPro" id="IPR011990">
    <property type="entry name" value="TPR-like_helical_dom_sf"/>
</dbReference>
<dbReference type="SMART" id="SM00028">
    <property type="entry name" value="TPR"/>
    <property type="match status" value="3"/>
</dbReference>
<dbReference type="Proteomes" id="UP000244803">
    <property type="component" value="Chromosome 3"/>
</dbReference>
<dbReference type="EMBL" id="CP056066">
    <property type="protein sequence ID" value="UKJ88873.1"/>
    <property type="molecule type" value="Genomic_DNA"/>
</dbReference>
<dbReference type="PROSITE" id="PS50005">
    <property type="entry name" value="TPR"/>
    <property type="match status" value="1"/>
</dbReference>
<dbReference type="PANTHER" id="PTHR46014:SF1">
    <property type="entry name" value="TETRATRICOPEPTIDE REPEAT PROTEIN 1"/>
    <property type="match status" value="1"/>
</dbReference>
<reference evidence="3" key="1">
    <citation type="submission" date="2022-07" db="EMBL/GenBank/DDBJ databases">
        <title>Evaluation of T. orientalis genome assembly methods using nanopore sequencing and analysis of variation between genomes.</title>
        <authorList>
            <person name="Yam J."/>
            <person name="Micallef M.L."/>
            <person name="Liu M."/>
            <person name="Djordjevic S.P."/>
            <person name="Bogema D.R."/>
            <person name="Jenkins C."/>
        </authorList>
    </citation>
    <scope>NUCLEOTIDE SEQUENCE</scope>
    <source>
        <strain evidence="3">Fish Creek</strain>
    </source>
</reference>
<evidence type="ECO:0000313" key="3">
    <source>
        <dbReference type="EMBL" id="UKJ88873.1"/>
    </source>
</evidence>